<protein>
    <submittedName>
        <fullName evidence="3">Mammalian cell entry protein</fullName>
    </submittedName>
</protein>
<sequence length="163" mass="18298">MNKRWLVSAALAGILGVFVALGATAGSLYWSRVEARGEQAASAELIELATDEIPKVLGFEFKTVERSLTETYPMFTGDYRREFEARVVNEIIPQAREKQLVNQVNVTGVGVQEAKRTSGSVLVFINRTMTTAKSKEKLYEGSRVRVDYRKVDRKWLISNIVPI</sequence>
<dbReference type="EMBL" id="JAYJJR010000006">
    <property type="protein sequence ID" value="MEB3021752.1"/>
    <property type="molecule type" value="Genomic_DNA"/>
</dbReference>
<dbReference type="Proteomes" id="UP001299596">
    <property type="component" value="Unassembled WGS sequence"/>
</dbReference>
<evidence type="ECO:0000256" key="2">
    <source>
        <dbReference type="ARBA" id="ARBA00023136"/>
    </source>
</evidence>
<accession>A0ABU5XK81</accession>
<evidence type="ECO:0000313" key="3">
    <source>
        <dbReference type="EMBL" id="MEB3021752.1"/>
    </source>
</evidence>
<comment type="caution">
    <text evidence="3">The sequence shown here is derived from an EMBL/GenBank/DDBJ whole genome shotgun (WGS) entry which is preliminary data.</text>
</comment>
<organism evidence="3 4">
    <name type="scientific">[Mycobacterium] crassicus</name>
    <dbReference type="NCBI Taxonomy" id="2872309"/>
    <lineage>
        <taxon>Bacteria</taxon>
        <taxon>Bacillati</taxon>
        <taxon>Actinomycetota</taxon>
        <taxon>Actinomycetes</taxon>
        <taxon>Mycobacteriales</taxon>
        <taxon>Mycobacteriaceae</taxon>
        <taxon>Mycolicibacter</taxon>
    </lineage>
</organism>
<reference evidence="3 4" key="1">
    <citation type="submission" date="2023-12" db="EMBL/GenBank/DDBJ databases">
        <title>Description of new species of Mycobacterium terrae complex isolated from sewage at the Sao Paulo Zoological Park Foundation in Brazil.</title>
        <authorList>
            <person name="Romagnoli C.L."/>
            <person name="Conceicao E.C."/>
            <person name="Machado E."/>
            <person name="Barreto L.B.P.F."/>
            <person name="Sharma A."/>
            <person name="Silva N.M."/>
            <person name="Marques L.E."/>
            <person name="Juliana M.A."/>
            <person name="Lourenco M.C.S."/>
            <person name="Digiampietri L.A."/>
            <person name="Suffys P.N."/>
            <person name="Viana-Niero C."/>
        </authorList>
    </citation>
    <scope>NUCLEOTIDE SEQUENCE [LARGE SCALE GENOMIC DNA]</scope>
    <source>
        <strain evidence="3 4">MYC098</strain>
    </source>
</reference>
<keyword evidence="4" id="KW-1185">Reference proteome</keyword>
<proteinExistence type="predicted"/>
<comment type="subcellular location">
    <subcellularLocation>
        <location evidence="1">Membrane</location>
    </subcellularLocation>
</comment>
<dbReference type="PANTHER" id="PTHR37042:SF4">
    <property type="entry name" value="OUTER MEMBRANE PROTEIN RV1973"/>
    <property type="match status" value="1"/>
</dbReference>
<dbReference type="RefSeq" id="WP_225405038.1">
    <property type="nucleotide sequence ID" value="NZ_JAYJJR010000006.1"/>
</dbReference>
<dbReference type="PANTHER" id="PTHR37042">
    <property type="entry name" value="OUTER MEMBRANE PROTEIN RV1973"/>
    <property type="match status" value="1"/>
</dbReference>
<gene>
    <name evidence="3" type="ORF">K6T79_11895</name>
</gene>
<evidence type="ECO:0000313" key="4">
    <source>
        <dbReference type="Proteomes" id="UP001299596"/>
    </source>
</evidence>
<name>A0ABU5XK81_9MYCO</name>
<keyword evidence="2" id="KW-0472">Membrane</keyword>
<evidence type="ECO:0000256" key="1">
    <source>
        <dbReference type="ARBA" id="ARBA00004370"/>
    </source>
</evidence>